<evidence type="ECO:0000256" key="1">
    <source>
        <dbReference type="ARBA" id="ARBA00004141"/>
    </source>
</evidence>
<dbReference type="Proteomes" id="UP001185012">
    <property type="component" value="Unassembled WGS sequence"/>
</dbReference>
<keyword evidence="3" id="KW-0813">Transport</keyword>
<name>A0ABU1IR07_9BACL</name>
<comment type="similarity">
    <text evidence="2">Belongs to the amino acid-polyamine-organocation (APC) superfamily. Spore germination protein (SGP) (TC 2.A.3.9) family.</text>
</comment>
<evidence type="ECO:0000313" key="9">
    <source>
        <dbReference type="EMBL" id="MDR6227236.1"/>
    </source>
</evidence>
<evidence type="ECO:0000256" key="2">
    <source>
        <dbReference type="ARBA" id="ARBA00007998"/>
    </source>
</evidence>
<keyword evidence="10" id="KW-1185">Reference proteome</keyword>
<dbReference type="PANTHER" id="PTHR34975:SF2">
    <property type="entry name" value="SPORE GERMINATION PROTEIN A2"/>
    <property type="match status" value="1"/>
</dbReference>
<proteinExistence type="inferred from homology"/>
<evidence type="ECO:0000256" key="3">
    <source>
        <dbReference type="ARBA" id="ARBA00022448"/>
    </source>
</evidence>
<evidence type="ECO:0000256" key="7">
    <source>
        <dbReference type="ARBA" id="ARBA00023136"/>
    </source>
</evidence>
<evidence type="ECO:0000256" key="8">
    <source>
        <dbReference type="SAM" id="Phobius"/>
    </source>
</evidence>
<keyword evidence="5 8" id="KW-0812">Transmembrane</keyword>
<feature type="transmembrane region" description="Helical" evidence="8">
    <location>
        <begin position="356"/>
        <end position="375"/>
    </location>
</feature>
<evidence type="ECO:0000256" key="5">
    <source>
        <dbReference type="ARBA" id="ARBA00022692"/>
    </source>
</evidence>
<feature type="transmembrane region" description="Helical" evidence="8">
    <location>
        <begin position="49"/>
        <end position="71"/>
    </location>
</feature>
<comment type="caution">
    <text evidence="9">The sequence shown here is derived from an EMBL/GenBank/DDBJ whole genome shotgun (WGS) entry which is preliminary data.</text>
</comment>
<keyword evidence="6 8" id="KW-1133">Transmembrane helix</keyword>
<evidence type="ECO:0000313" key="10">
    <source>
        <dbReference type="Proteomes" id="UP001185012"/>
    </source>
</evidence>
<protein>
    <submittedName>
        <fullName evidence="9">Spore germination protein</fullName>
    </submittedName>
</protein>
<feature type="transmembrane region" description="Helical" evidence="8">
    <location>
        <begin position="201"/>
        <end position="223"/>
    </location>
</feature>
<keyword evidence="4" id="KW-0309">Germination</keyword>
<evidence type="ECO:0000256" key="4">
    <source>
        <dbReference type="ARBA" id="ARBA00022544"/>
    </source>
</evidence>
<dbReference type="Pfam" id="PF03845">
    <property type="entry name" value="Spore_permease"/>
    <property type="match status" value="1"/>
</dbReference>
<feature type="transmembrane region" description="Helical" evidence="8">
    <location>
        <begin position="21"/>
        <end position="37"/>
    </location>
</feature>
<evidence type="ECO:0000256" key="6">
    <source>
        <dbReference type="ARBA" id="ARBA00022989"/>
    </source>
</evidence>
<reference evidence="9 10" key="1">
    <citation type="submission" date="2023-07" db="EMBL/GenBank/DDBJ databases">
        <title>Genomic Encyclopedia of Type Strains, Phase IV (KMG-IV): sequencing the most valuable type-strain genomes for metagenomic binning, comparative biology and taxonomic classification.</title>
        <authorList>
            <person name="Goeker M."/>
        </authorList>
    </citation>
    <scope>NUCLEOTIDE SEQUENCE [LARGE SCALE GENOMIC DNA]</scope>
    <source>
        <strain evidence="9 10">DSM 45903</strain>
    </source>
</reference>
<feature type="transmembrane region" description="Helical" evidence="8">
    <location>
        <begin position="164"/>
        <end position="181"/>
    </location>
</feature>
<keyword evidence="7 8" id="KW-0472">Membrane</keyword>
<dbReference type="RefSeq" id="WP_309868184.1">
    <property type="nucleotide sequence ID" value="NZ_JAVDQG010000008.1"/>
</dbReference>
<accession>A0ABU1IR07</accession>
<dbReference type="Gene3D" id="1.20.1740.10">
    <property type="entry name" value="Amino acid/polyamine transporter I"/>
    <property type="match status" value="1"/>
</dbReference>
<feature type="transmembrane region" description="Helical" evidence="8">
    <location>
        <begin position="288"/>
        <end position="313"/>
    </location>
</feature>
<feature type="transmembrane region" description="Helical" evidence="8">
    <location>
        <begin position="133"/>
        <end position="152"/>
    </location>
</feature>
<dbReference type="EMBL" id="JAVDQG010000008">
    <property type="protein sequence ID" value="MDR6227236.1"/>
    <property type="molecule type" value="Genomic_DNA"/>
</dbReference>
<dbReference type="InterPro" id="IPR004761">
    <property type="entry name" value="Spore_GerAB"/>
</dbReference>
<feature type="transmembrane region" description="Helical" evidence="8">
    <location>
        <begin position="325"/>
        <end position="344"/>
    </location>
</feature>
<sequence length="389" mass="43893">MSEAKQDVRHEGRRTITPYQSHCLVVTTVVGVGILSFQRGVVEDVGPDAVWTILIGGLIVLGEVALLTMVMQRFSEGHLVGAIRELAGNERSRWFTTLMAAPFVLLVATFWFSATSYVTRTFGEVLISAVLPWTPLEVLMPVILGVAAVVASHRLDLVARFSELLMPLLYLPMPLFVVGWIQEGKWNNFLPLFEVNWPQVFHGVLGSFLAYSGISVLLAFMGYYRYPHRAMSAHLSGVGVVVFFYWLTVAASVAVFGMYEIRNLMWPTLDLITVTAVPGMILERLESAFLAIWMVAVFTTLINLYGALVDAIMNWFQMKEKRRPYVSWFLFPFIFMTAYLPPNLPVVFRWGDWSGWYEPVVIVIILLFLFLLSVFRGKESERGQADALS</sequence>
<comment type="subcellular location">
    <subcellularLocation>
        <location evidence="1">Membrane</location>
        <topology evidence="1">Multi-pass membrane protein</topology>
    </subcellularLocation>
</comment>
<gene>
    <name evidence="9" type="ORF">JOE21_003251</name>
</gene>
<dbReference type="NCBIfam" id="TIGR00912">
    <property type="entry name" value="2A0309"/>
    <property type="match status" value="1"/>
</dbReference>
<dbReference type="PANTHER" id="PTHR34975">
    <property type="entry name" value="SPORE GERMINATION PROTEIN A2"/>
    <property type="match status" value="1"/>
</dbReference>
<feature type="transmembrane region" description="Helical" evidence="8">
    <location>
        <begin position="235"/>
        <end position="259"/>
    </location>
</feature>
<organism evidence="9 10">
    <name type="scientific">Desmospora profundinema</name>
    <dbReference type="NCBI Taxonomy" id="1571184"/>
    <lineage>
        <taxon>Bacteria</taxon>
        <taxon>Bacillati</taxon>
        <taxon>Bacillota</taxon>
        <taxon>Bacilli</taxon>
        <taxon>Bacillales</taxon>
        <taxon>Thermoactinomycetaceae</taxon>
        <taxon>Desmospora</taxon>
    </lineage>
</organism>
<feature type="transmembrane region" description="Helical" evidence="8">
    <location>
        <begin position="92"/>
        <end position="113"/>
    </location>
</feature>